<dbReference type="InterPro" id="IPR029704">
    <property type="entry name" value="STEEP-like"/>
</dbReference>
<dbReference type="PANTHER" id="PTHR46355">
    <property type="entry name" value="UPF0428 PROTEIN CXORF56"/>
    <property type="match status" value="1"/>
</dbReference>
<dbReference type="EMBL" id="AHZU02000469">
    <property type="protein sequence ID" value="KFG43936.1"/>
    <property type="molecule type" value="Genomic_DNA"/>
</dbReference>
<evidence type="ECO:0000313" key="3">
    <source>
        <dbReference type="EMBL" id="KFG43936.1"/>
    </source>
</evidence>
<comment type="caution">
    <text evidence="3">The sequence shown here is derived from an EMBL/GenBank/DDBJ whole genome shotgun (WGS) entry which is preliminary data.</text>
</comment>
<sequence length="217" mass="24095">MASPPNPMGVSPGGDVDAAERFVVGTRFSPSTPEANALYAAVGQKGQGPAASPYSASFGIKDNMTLADIRRKAQEEKEYGRDAAHLKRYRHLNYTSETSVLQFTERKLSTLYCAVCGAHALVTEVDFQNLPRRGSDDAAVLQILETFNKLYTVPAERVLLRRPAGLEVQYRMMCRDCGFPLGYRPVPFNEPTRMVYFFKDALVPEQSQAGALQPRKR</sequence>
<accession>A0A086KHR8</accession>
<dbReference type="GO" id="GO:0090158">
    <property type="term" value="P:endoplasmic reticulum membrane organization"/>
    <property type="evidence" value="ECO:0007669"/>
    <property type="project" value="TreeGrafter"/>
</dbReference>
<feature type="domain" description="STEEP1" evidence="2">
    <location>
        <begin position="104"/>
        <end position="209"/>
    </location>
</feature>
<reference evidence="3 4" key="1">
    <citation type="submission" date="2014-02" db="EMBL/GenBank/DDBJ databases">
        <authorList>
            <person name="Sibley D."/>
            <person name="Venepally P."/>
            <person name="Karamycheva S."/>
            <person name="Hadjithomas M."/>
            <person name="Khan A."/>
            <person name="Brunk B."/>
            <person name="Roos D."/>
            <person name="Caler E."/>
            <person name="Lorenzi H."/>
        </authorList>
    </citation>
    <scope>NUCLEOTIDE SEQUENCE [LARGE SCALE GENOMIC DNA]</scope>
    <source>
        <strain evidence="3 4">GAB2-2007-GAL-DOM2</strain>
    </source>
</reference>
<dbReference type="OrthoDB" id="418131at2759"/>
<dbReference type="AlphaFoldDB" id="A0A086KHR8"/>
<proteinExistence type="inferred from homology"/>
<dbReference type="GO" id="GO:0006888">
    <property type="term" value="P:endoplasmic reticulum to Golgi vesicle-mediated transport"/>
    <property type="evidence" value="ECO:0007669"/>
    <property type="project" value="TreeGrafter"/>
</dbReference>
<dbReference type="VEuPathDB" id="ToxoDB:TGDOM2_269410"/>
<dbReference type="InterPro" id="IPR057965">
    <property type="entry name" value="STEEP1_dom"/>
</dbReference>
<dbReference type="Proteomes" id="UP000028837">
    <property type="component" value="Unassembled WGS sequence"/>
</dbReference>
<comment type="similarity">
    <text evidence="1">Belongs to the STEEP1 family.</text>
</comment>
<dbReference type="PANTHER" id="PTHR46355:SF1">
    <property type="entry name" value="STING ER EXIT PROTEIN"/>
    <property type="match status" value="1"/>
</dbReference>
<name>A0A086KHR8_TOXGO</name>
<dbReference type="Pfam" id="PF25809">
    <property type="entry name" value="STEEP1"/>
    <property type="match status" value="1"/>
</dbReference>
<dbReference type="GO" id="GO:0005737">
    <property type="term" value="C:cytoplasm"/>
    <property type="evidence" value="ECO:0007669"/>
    <property type="project" value="GOC"/>
</dbReference>
<gene>
    <name evidence="3" type="ORF">TGDOM2_269410</name>
</gene>
<evidence type="ECO:0000313" key="4">
    <source>
        <dbReference type="Proteomes" id="UP000028837"/>
    </source>
</evidence>
<protein>
    <recommendedName>
        <fullName evidence="2">STEEP1 domain-containing protein</fullName>
    </recommendedName>
</protein>
<evidence type="ECO:0000256" key="1">
    <source>
        <dbReference type="ARBA" id="ARBA00024205"/>
    </source>
</evidence>
<evidence type="ECO:0000259" key="2">
    <source>
        <dbReference type="Pfam" id="PF25809"/>
    </source>
</evidence>
<organism evidence="3 4">
    <name type="scientific">Toxoplasma gondii GAB2-2007-GAL-DOM2</name>
    <dbReference type="NCBI Taxonomy" id="1130820"/>
    <lineage>
        <taxon>Eukaryota</taxon>
        <taxon>Sar</taxon>
        <taxon>Alveolata</taxon>
        <taxon>Apicomplexa</taxon>
        <taxon>Conoidasida</taxon>
        <taxon>Coccidia</taxon>
        <taxon>Eucoccidiorida</taxon>
        <taxon>Eimeriorina</taxon>
        <taxon>Sarcocystidae</taxon>
        <taxon>Toxoplasma</taxon>
    </lineage>
</organism>